<comment type="caution">
    <text evidence="2">The sequence shown here is derived from an EMBL/GenBank/DDBJ whole genome shotgun (WGS) entry which is preliminary data.</text>
</comment>
<keyword evidence="1" id="KW-0732">Signal</keyword>
<accession>A0ABQ8VA04</accession>
<gene>
    <name evidence="2" type="ORF">C8R41DRAFT_773289</name>
</gene>
<organism evidence="2 3">
    <name type="scientific">Lentinula lateritia</name>
    <dbReference type="NCBI Taxonomy" id="40482"/>
    <lineage>
        <taxon>Eukaryota</taxon>
        <taxon>Fungi</taxon>
        <taxon>Dikarya</taxon>
        <taxon>Basidiomycota</taxon>
        <taxon>Agaricomycotina</taxon>
        <taxon>Agaricomycetes</taxon>
        <taxon>Agaricomycetidae</taxon>
        <taxon>Agaricales</taxon>
        <taxon>Marasmiineae</taxon>
        <taxon>Omphalotaceae</taxon>
        <taxon>Lentinula</taxon>
    </lineage>
</organism>
<feature type="non-terminal residue" evidence="2">
    <location>
        <position position="1"/>
    </location>
</feature>
<evidence type="ECO:0000256" key="1">
    <source>
        <dbReference type="SAM" id="SignalP"/>
    </source>
</evidence>
<dbReference type="InterPro" id="IPR013762">
    <property type="entry name" value="Integrase-like_cat_sf"/>
</dbReference>
<dbReference type="EMBL" id="JANVFT010000069">
    <property type="protein sequence ID" value="KAJ4476809.1"/>
    <property type="molecule type" value="Genomic_DNA"/>
</dbReference>
<sequence length="76" mass="8640">PMYWGGCRARALLHLGYTLSFCDLLRIDELLKIQVHDIKMDENAETGMTTITLTLPFCKTSQFGGMYYSPATTLYI</sequence>
<name>A0ABQ8VA04_9AGAR</name>
<evidence type="ECO:0000313" key="3">
    <source>
        <dbReference type="Proteomes" id="UP001150217"/>
    </source>
</evidence>
<dbReference type="Gene3D" id="1.10.443.10">
    <property type="entry name" value="Intergrase catalytic core"/>
    <property type="match status" value="1"/>
</dbReference>
<protein>
    <submittedName>
        <fullName evidence="2">Uncharacterized protein</fullName>
    </submittedName>
</protein>
<evidence type="ECO:0000313" key="2">
    <source>
        <dbReference type="EMBL" id="KAJ4476809.1"/>
    </source>
</evidence>
<feature type="signal peptide" evidence="1">
    <location>
        <begin position="1"/>
        <end position="20"/>
    </location>
</feature>
<proteinExistence type="predicted"/>
<keyword evidence="3" id="KW-1185">Reference proteome</keyword>
<dbReference type="Proteomes" id="UP001150217">
    <property type="component" value="Unassembled WGS sequence"/>
</dbReference>
<reference evidence="2" key="1">
    <citation type="submission" date="2022-08" db="EMBL/GenBank/DDBJ databases">
        <title>A Global Phylogenomic Analysis of the Shiitake Genus Lentinula.</title>
        <authorList>
            <consortium name="DOE Joint Genome Institute"/>
            <person name="Sierra-Patev S."/>
            <person name="Min B."/>
            <person name="Naranjo-Ortiz M."/>
            <person name="Looney B."/>
            <person name="Konkel Z."/>
            <person name="Slot J.C."/>
            <person name="Sakamoto Y."/>
            <person name="Steenwyk J.L."/>
            <person name="Rokas A."/>
            <person name="Carro J."/>
            <person name="Camarero S."/>
            <person name="Ferreira P."/>
            <person name="Molpeceres G."/>
            <person name="Ruiz-Duenas F.J."/>
            <person name="Serrano A."/>
            <person name="Henrissat B."/>
            <person name="Drula E."/>
            <person name="Hughes K.W."/>
            <person name="Mata J.L."/>
            <person name="Ishikawa N.K."/>
            <person name="Vargas-Isla R."/>
            <person name="Ushijima S."/>
            <person name="Smith C.A."/>
            <person name="Ahrendt S."/>
            <person name="Andreopoulos W."/>
            <person name="He G."/>
            <person name="Labutti K."/>
            <person name="Lipzen A."/>
            <person name="Ng V."/>
            <person name="Riley R."/>
            <person name="Sandor L."/>
            <person name="Barry K."/>
            <person name="Martinez A.T."/>
            <person name="Xiao Y."/>
            <person name="Gibbons J.G."/>
            <person name="Terashima K."/>
            <person name="Grigoriev I.V."/>
            <person name="Hibbett D.S."/>
        </authorList>
    </citation>
    <scope>NUCLEOTIDE SEQUENCE</scope>
    <source>
        <strain evidence="2">RHP3577 ss4</strain>
    </source>
</reference>
<feature type="chain" id="PRO_5046499922" evidence="1">
    <location>
        <begin position="21"/>
        <end position="76"/>
    </location>
</feature>